<dbReference type="AlphaFoldDB" id="A0A8R1TVX0"/>
<sequence>MHVASPNSSGSRALQIWNLIEPGIIEAFNGYLFYRLCLLINSFEEKKVTNGSSIHLLSLFNCGFIKFD</sequence>
<proteinExistence type="predicted"/>
<dbReference type="Proteomes" id="UP000024404">
    <property type="component" value="Unassembled WGS sequence"/>
</dbReference>
<reference evidence="2" key="1">
    <citation type="submission" date="2013-10" db="EMBL/GenBank/DDBJ databases">
        <title>Genome sequencing of Onchocerca volvulus.</title>
        <authorList>
            <person name="Cotton J."/>
            <person name="Tsai J."/>
            <person name="Stanley E."/>
            <person name="Tracey A."/>
            <person name="Holroyd N."/>
            <person name="Lustigman S."/>
            <person name="Berriman M."/>
        </authorList>
    </citation>
    <scope>NUCLEOTIDE SEQUENCE</scope>
</reference>
<dbReference type="EnsemblMetazoa" id="OVOC5586.1">
    <property type="protein sequence ID" value="OVOC5586.1"/>
    <property type="gene ID" value="WBGene00242395"/>
</dbReference>
<evidence type="ECO:0000313" key="1">
    <source>
        <dbReference type="EnsemblMetazoa" id="OVOC5586.1"/>
    </source>
</evidence>
<keyword evidence="2" id="KW-1185">Reference proteome</keyword>
<evidence type="ECO:0000313" key="2">
    <source>
        <dbReference type="Proteomes" id="UP000024404"/>
    </source>
</evidence>
<organism evidence="1 2">
    <name type="scientific">Onchocerca volvulus</name>
    <dbReference type="NCBI Taxonomy" id="6282"/>
    <lineage>
        <taxon>Eukaryota</taxon>
        <taxon>Metazoa</taxon>
        <taxon>Ecdysozoa</taxon>
        <taxon>Nematoda</taxon>
        <taxon>Chromadorea</taxon>
        <taxon>Rhabditida</taxon>
        <taxon>Spirurina</taxon>
        <taxon>Spiruromorpha</taxon>
        <taxon>Filarioidea</taxon>
        <taxon>Onchocercidae</taxon>
        <taxon>Onchocerca</taxon>
    </lineage>
</organism>
<name>A0A8R1TVX0_ONCVO</name>
<protein>
    <submittedName>
        <fullName evidence="1">Uncharacterized protein</fullName>
    </submittedName>
</protein>
<accession>A0A8R1TVX0</accession>
<reference evidence="1" key="2">
    <citation type="submission" date="2022-06" db="UniProtKB">
        <authorList>
            <consortium name="EnsemblMetazoa"/>
        </authorList>
    </citation>
    <scope>IDENTIFICATION</scope>
</reference>
<dbReference type="EMBL" id="CMVM020000161">
    <property type="status" value="NOT_ANNOTATED_CDS"/>
    <property type="molecule type" value="Genomic_DNA"/>
</dbReference>